<sequence>MGRRMTVYKEVDVEIEFDDVMDYITDYATEAELDDIREEIKLGDAIEFDNGLDGSFIREEKLTLMNLAINKYTLEELEQRLGTKFDLR</sequence>
<organism evidence="1">
    <name type="scientific">uncultured Caudovirales phage</name>
    <dbReference type="NCBI Taxonomy" id="2100421"/>
    <lineage>
        <taxon>Viruses</taxon>
        <taxon>Duplodnaviria</taxon>
        <taxon>Heunggongvirae</taxon>
        <taxon>Uroviricota</taxon>
        <taxon>Caudoviricetes</taxon>
        <taxon>Peduoviridae</taxon>
        <taxon>Maltschvirus</taxon>
        <taxon>Maltschvirus maltsch</taxon>
    </lineage>
</organism>
<gene>
    <name evidence="1" type="ORF">UFOVP972_213</name>
</gene>
<protein>
    <submittedName>
        <fullName evidence="1">Uncharacterized protein</fullName>
    </submittedName>
</protein>
<dbReference type="EMBL" id="LR796923">
    <property type="protein sequence ID" value="CAB4175484.1"/>
    <property type="molecule type" value="Genomic_DNA"/>
</dbReference>
<name>A0A6J5Q7D0_9CAUD</name>
<proteinExistence type="predicted"/>
<evidence type="ECO:0000313" key="1">
    <source>
        <dbReference type="EMBL" id="CAB4175484.1"/>
    </source>
</evidence>
<reference evidence="1" key="1">
    <citation type="submission" date="2020-05" db="EMBL/GenBank/DDBJ databases">
        <authorList>
            <person name="Chiriac C."/>
            <person name="Salcher M."/>
            <person name="Ghai R."/>
            <person name="Kavagutti S V."/>
        </authorList>
    </citation>
    <scope>NUCLEOTIDE SEQUENCE</scope>
</reference>
<accession>A0A6J5Q7D0</accession>